<dbReference type="EMBL" id="QFOI01000428">
    <property type="protein sequence ID" value="PZP42495.1"/>
    <property type="molecule type" value="Genomic_DNA"/>
</dbReference>
<dbReference type="InterPro" id="IPR012334">
    <property type="entry name" value="Pectin_lyas_fold"/>
</dbReference>
<dbReference type="Pfam" id="PF21231">
    <property type="entry name" value="GH141_M"/>
    <property type="match status" value="1"/>
</dbReference>
<dbReference type="PANTHER" id="PTHR36453">
    <property type="entry name" value="SECRETED PROTEIN-RELATED"/>
    <property type="match status" value="1"/>
</dbReference>
<feature type="non-terminal residue" evidence="2">
    <location>
        <position position="667"/>
    </location>
</feature>
<evidence type="ECO:0000313" key="2">
    <source>
        <dbReference type="EMBL" id="PZP42495.1"/>
    </source>
</evidence>
<organism evidence="2 3">
    <name type="scientific">Pseudopedobacter saltans</name>
    <dbReference type="NCBI Taxonomy" id="151895"/>
    <lineage>
        <taxon>Bacteria</taxon>
        <taxon>Pseudomonadati</taxon>
        <taxon>Bacteroidota</taxon>
        <taxon>Sphingobacteriia</taxon>
        <taxon>Sphingobacteriales</taxon>
        <taxon>Sphingobacteriaceae</taxon>
        <taxon>Pseudopedobacter</taxon>
    </lineage>
</organism>
<dbReference type="InterPro" id="IPR011050">
    <property type="entry name" value="Pectin_lyase_fold/virulence"/>
</dbReference>
<dbReference type="Gene3D" id="2.160.20.10">
    <property type="entry name" value="Single-stranded right-handed beta-helix, Pectin lyase-like"/>
    <property type="match status" value="2"/>
</dbReference>
<accession>A0A2W5EDX5</accession>
<proteinExistence type="predicted"/>
<evidence type="ECO:0000313" key="3">
    <source>
        <dbReference type="Proteomes" id="UP000249645"/>
    </source>
</evidence>
<dbReference type="Proteomes" id="UP000249645">
    <property type="component" value="Unassembled WGS sequence"/>
</dbReference>
<dbReference type="SMART" id="SM00710">
    <property type="entry name" value="PbH1"/>
    <property type="match status" value="6"/>
</dbReference>
<reference evidence="2 3" key="1">
    <citation type="submission" date="2017-11" db="EMBL/GenBank/DDBJ databases">
        <title>Infants hospitalized years apart are colonized by the same room-sourced microbial strains.</title>
        <authorList>
            <person name="Brooks B."/>
            <person name="Olm M.R."/>
            <person name="Firek B.A."/>
            <person name="Baker R."/>
            <person name="Thomas B.C."/>
            <person name="Morowitz M.J."/>
            <person name="Banfield J.F."/>
        </authorList>
    </citation>
    <scope>NUCLEOTIDE SEQUENCE [LARGE SCALE GENOMIC DNA]</scope>
    <source>
        <strain evidence="2">S2_009_000_R2_76</strain>
    </source>
</reference>
<gene>
    <name evidence="2" type="ORF">DI598_16860</name>
</gene>
<dbReference type="InterPro" id="IPR006626">
    <property type="entry name" value="PbH1"/>
</dbReference>
<dbReference type="SUPFAM" id="SSF51126">
    <property type="entry name" value="Pectin lyase-like"/>
    <property type="match status" value="1"/>
</dbReference>
<comment type="caution">
    <text evidence="2">The sequence shown here is derived from an EMBL/GenBank/DDBJ whole genome shotgun (WGS) entry which is preliminary data.</text>
</comment>
<dbReference type="InterPro" id="IPR048482">
    <property type="entry name" value="GH141_ins"/>
</dbReference>
<evidence type="ECO:0000259" key="1">
    <source>
        <dbReference type="Pfam" id="PF21231"/>
    </source>
</evidence>
<sequence>MSRIFTYSIGLLLLLPCIGFSQVKIWVSTDGNDNAIGTERVPLKTIAQAIRSVRNLRRLNDSSILNGADIIVKGGTYQLDEPIIIRPEDSGNPNSITTIKSNGEDEVVVSGGVRVTNWTSVKNKVDGLNPKLLGKVMVADLPNTISIESFDFRQIWVNGKKAVRAKSFTGSTMQRILNWDKQTGTAIVSSKDIGSLTANKGLEFFIHQWWETANLRVRKFEKMTNDSVRVFFHEPESKIQNEHPWPSPWLSKESGNSAYYFVNSIELLDEPGEWFFDVDAKKIYYYPLTNEDMATGVVMIPVLENLLQIKGTPENPVHDIKIENISFQHTSWLRPSKEGHVPHQTGMYMVEAYKLKPAGTKGKPKLDNQAWIGRPLSAVDISYASEIEFFNNKLMHLASTGLDTRVGVVNSVLKGNLFKDIGGNGILGGYFGENGLEVHRPYLTTNQNEIVQNVKIENNFISDVGNEDWGCVGIGFGYAKNIKITHNEIENVPYSGISMGWGWTPQKNVMENNLISQNKIHHYGRTNYDCAGIYTLSAQPGTIIEKNYIDSIYSATYAHLPTHWFYLYTDEGSSGIAIRNNWTPSQKYLQNNNGPNNIWTNNGPQVNDSIKVLAGLENPYSYLSKYSSTATVHQKISKERKELVELVSSNNQKINVKELRTFLLSKG</sequence>
<dbReference type="PANTHER" id="PTHR36453:SF1">
    <property type="entry name" value="RIGHT HANDED BETA HELIX DOMAIN-CONTAINING PROTEIN"/>
    <property type="match status" value="1"/>
</dbReference>
<feature type="domain" description="GH141-like insertion" evidence="1">
    <location>
        <begin position="134"/>
        <end position="287"/>
    </location>
</feature>
<dbReference type="AlphaFoldDB" id="A0A2W5EDX5"/>
<name>A0A2W5EDX5_9SPHI</name>
<protein>
    <recommendedName>
        <fullName evidence="1">GH141-like insertion domain-containing protein</fullName>
    </recommendedName>
</protein>